<dbReference type="Proteomes" id="UP000216311">
    <property type="component" value="Unassembled WGS sequence"/>
</dbReference>
<dbReference type="InterPro" id="IPR034660">
    <property type="entry name" value="DinB/YfiT-like"/>
</dbReference>
<organism evidence="3 4">
    <name type="scientific">Enemella dayhoffiae</name>
    <dbReference type="NCBI Taxonomy" id="2016507"/>
    <lineage>
        <taxon>Bacteria</taxon>
        <taxon>Bacillati</taxon>
        <taxon>Actinomycetota</taxon>
        <taxon>Actinomycetes</taxon>
        <taxon>Propionibacteriales</taxon>
        <taxon>Propionibacteriaceae</taxon>
        <taxon>Enemella</taxon>
    </lineage>
</organism>
<proteinExistence type="predicted"/>
<dbReference type="InterPro" id="IPR017517">
    <property type="entry name" value="Maleyloyr_isom"/>
</dbReference>
<dbReference type="AlphaFoldDB" id="A0A255HDT4"/>
<comment type="caution">
    <text evidence="3">The sequence shown here is derived from an EMBL/GenBank/DDBJ whole genome shotgun (WGS) entry which is preliminary data.</text>
</comment>
<evidence type="ECO:0000313" key="3">
    <source>
        <dbReference type="EMBL" id="OYO25223.1"/>
    </source>
</evidence>
<dbReference type="SUPFAM" id="SSF109854">
    <property type="entry name" value="DinB/YfiT-like putative metalloenzymes"/>
    <property type="match status" value="1"/>
</dbReference>
<evidence type="ECO:0000259" key="2">
    <source>
        <dbReference type="Pfam" id="PF11716"/>
    </source>
</evidence>
<dbReference type="NCBIfam" id="TIGR03086">
    <property type="entry name" value="TIGR03086 family metal-binding protein"/>
    <property type="match status" value="1"/>
</dbReference>
<dbReference type="InterPro" id="IPR024344">
    <property type="entry name" value="MDMPI_metal-binding"/>
</dbReference>
<evidence type="ECO:0000313" key="4">
    <source>
        <dbReference type="Proteomes" id="UP000216311"/>
    </source>
</evidence>
<gene>
    <name evidence="3" type="ORF">CGZ93_01870</name>
</gene>
<feature type="domain" description="Mycothiol-dependent maleylpyruvate isomerase metal-binding" evidence="2">
    <location>
        <begin position="16"/>
        <end position="125"/>
    </location>
</feature>
<dbReference type="EMBL" id="NMVQ01000001">
    <property type="protein sequence ID" value="OYO25223.1"/>
    <property type="molecule type" value="Genomic_DNA"/>
</dbReference>
<dbReference type="OrthoDB" id="5185819at2"/>
<dbReference type="Pfam" id="PF11716">
    <property type="entry name" value="MDMPI_N"/>
    <property type="match status" value="1"/>
</dbReference>
<dbReference type="NCBIfam" id="TIGR03083">
    <property type="entry name" value="maleylpyruvate isomerase family mycothiol-dependent enzyme"/>
    <property type="match status" value="1"/>
</dbReference>
<dbReference type="InterPro" id="IPR017520">
    <property type="entry name" value="CHP03086"/>
</dbReference>
<reference evidence="3 4" key="1">
    <citation type="submission" date="2017-07" db="EMBL/GenBank/DDBJ databases">
        <title>Draft whole genome sequences of clinical Proprionibacteriaceae strains.</title>
        <authorList>
            <person name="Bernier A.-M."/>
            <person name="Bernard K."/>
            <person name="Domingo M.-C."/>
        </authorList>
    </citation>
    <scope>NUCLEOTIDE SEQUENCE [LARGE SCALE GENOMIC DNA]</scope>
    <source>
        <strain evidence="3 4">NML 130396</strain>
    </source>
</reference>
<evidence type="ECO:0000256" key="1">
    <source>
        <dbReference type="SAM" id="MobiDB-lite"/>
    </source>
</evidence>
<accession>A0A255HDT4</accession>
<protein>
    <submittedName>
        <fullName evidence="3">TIGR03086 family protein</fullName>
    </submittedName>
</protein>
<dbReference type="RefSeq" id="WP_094362431.1">
    <property type="nucleotide sequence ID" value="NZ_NMVQ01000001.1"/>
</dbReference>
<name>A0A255HDT4_9ACTN</name>
<dbReference type="GO" id="GO:0046872">
    <property type="term" value="F:metal ion binding"/>
    <property type="evidence" value="ECO:0007669"/>
    <property type="project" value="InterPro"/>
</dbReference>
<keyword evidence="4" id="KW-1185">Reference proteome</keyword>
<sequence>MSETQQQTDAQTNWRTTADPFTAVVETVTDWSAATPCAGWSAADLLDHVIDTERDFLTRQQLDLPEATADDPAERWRRHEAGVRQLLADPAVAEKSYDGFFGPTTIGATLADFYGFDLILHRWDLAASQGRQERFSEAELEAAEAACDGFGDHAYAPGIFGPPVEVGEDASRQDRLLARTGRKPR</sequence>
<feature type="region of interest" description="Disordered" evidence="1">
    <location>
        <begin position="161"/>
        <end position="185"/>
    </location>
</feature>